<feature type="compositionally biased region" description="Basic and acidic residues" evidence="1">
    <location>
        <begin position="1"/>
        <end position="15"/>
    </location>
</feature>
<dbReference type="EMBL" id="SPHZ02000001">
    <property type="protein sequence ID" value="KAF0931987.1"/>
    <property type="molecule type" value="Genomic_DNA"/>
</dbReference>
<evidence type="ECO:0000256" key="1">
    <source>
        <dbReference type="SAM" id="MobiDB-lite"/>
    </source>
</evidence>
<dbReference type="Proteomes" id="UP000479710">
    <property type="component" value="Unassembled WGS sequence"/>
</dbReference>
<feature type="region of interest" description="Disordered" evidence="1">
    <location>
        <begin position="1"/>
        <end position="78"/>
    </location>
</feature>
<proteinExistence type="predicted"/>
<organism evidence="2 3">
    <name type="scientific">Oryza meyeriana var. granulata</name>
    <dbReference type="NCBI Taxonomy" id="110450"/>
    <lineage>
        <taxon>Eukaryota</taxon>
        <taxon>Viridiplantae</taxon>
        <taxon>Streptophyta</taxon>
        <taxon>Embryophyta</taxon>
        <taxon>Tracheophyta</taxon>
        <taxon>Spermatophyta</taxon>
        <taxon>Magnoliopsida</taxon>
        <taxon>Liliopsida</taxon>
        <taxon>Poales</taxon>
        <taxon>Poaceae</taxon>
        <taxon>BOP clade</taxon>
        <taxon>Oryzoideae</taxon>
        <taxon>Oryzeae</taxon>
        <taxon>Oryzinae</taxon>
        <taxon>Oryza</taxon>
        <taxon>Oryza meyeriana</taxon>
    </lineage>
</organism>
<keyword evidence="3" id="KW-1185">Reference proteome</keyword>
<feature type="compositionally biased region" description="Polar residues" evidence="1">
    <location>
        <begin position="26"/>
        <end position="37"/>
    </location>
</feature>
<accession>A0A6G1F4Z9</accession>
<evidence type="ECO:0000313" key="3">
    <source>
        <dbReference type="Proteomes" id="UP000479710"/>
    </source>
</evidence>
<name>A0A6G1F4Z9_9ORYZ</name>
<dbReference type="AlphaFoldDB" id="A0A6G1F4Z9"/>
<comment type="caution">
    <text evidence="2">The sequence shown here is derived from an EMBL/GenBank/DDBJ whole genome shotgun (WGS) entry which is preliminary data.</text>
</comment>
<feature type="compositionally biased region" description="Polar residues" evidence="1">
    <location>
        <begin position="68"/>
        <end position="78"/>
    </location>
</feature>
<evidence type="ECO:0000313" key="2">
    <source>
        <dbReference type="EMBL" id="KAF0931987.1"/>
    </source>
</evidence>
<reference evidence="2 3" key="1">
    <citation type="submission" date="2019-11" db="EMBL/GenBank/DDBJ databases">
        <title>Whole genome sequence of Oryza granulata.</title>
        <authorList>
            <person name="Li W."/>
        </authorList>
    </citation>
    <scope>NUCLEOTIDE SEQUENCE [LARGE SCALE GENOMIC DNA]</scope>
    <source>
        <strain evidence="3">cv. Menghai</strain>
        <tissue evidence="2">Leaf</tissue>
    </source>
</reference>
<gene>
    <name evidence="2" type="ORF">E2562_007797</name>
</gene>
<protein>
    <submittedName>
        <fullName evidence="2">Uncharacterized protein</fullName>
    </submittedName>
</protein>
<sequence>MSARTRDAVGRSGERPHRRSCGSGGDTATSLSRTPSRSGCARHTGHVECARSQRSMQPPWKKCLHAGSTRTTSPSASS</sequence>